<dbReference type="KEGG" id="bnm:BALAC2494_02012"/>
<protein>
    <submittedName>
        <fullName evidence="1">Uncharacterized protein</fullName>
    </submittedName>
</protein>
<evidence type="ECO:0000313" key="2">
    <source>
        <dbReference type="Proteomes" id="UP000008394"/>
    </source>
</evidence>
<evidence type="ECO:0000313" key="1">
    <source>
        <dbReference type="EMBL" id="AEK29962.1"/>
    </source>
</evidence>
<gene>
    <name evidence="1" type="ORF">BALAC2494_02012</name>
</gene>
<accession>A0A806FUF6</accession>
<reference evidence="1 2" key="1">
    <citation type="journal article" date="2011" name="J. Bacteriol.">
        <title>Genome Sequence of the Probiotic Strain Bifidobacterium animalis subsp. lactis CNCM I-2494.</title>
        <authorList>
            <person name="Chervaux C."/>
            <person name="Grimaldi C."/>
            <person name="Bolotin A."/>
            <person name="Quinquis B."/>
            <person name="Legrain-Raspaud S."/>
            <person name="van Hylckama Vlieg J.E."/>
            <person name="Denariaz G."/>
            <person name="Smokvina T."/>
        </authorList>
    </citation>
    <scope>NUCLEOTIDE SEQUENCE [LARGE SCALE GENOMIC DNA]</scope>
    <source>
        <strain evidence="1 2">CNCM I-2494</strain>
    </source>
</reference>
<dbReference type="EMBL" id="CP002915">
    <property type="protein sequence ID" value="AEK29962.1"/>
    <property type="molecule type" value="Genomic_DNA"/>
</dbReference>
<dbReference type="AlphaFoldDB" id="A0A806FUF6"/>
<organism evidence="1 2">
    <name type="scientific">Bifidobacterium animalis subsp. lactis CNCM I-2494</name>
    <dbReference type="NCBI Taxonomy" id="1042403"/>
    <lineage>
        <taxon>Bacteria</taxon>
        <taxon>Bacillati</taxon>
        <taxon>Actinomycetota</taxon>
        <taxon>Actinomycetes</taxon>
        <taxon>Bifidobacteriales</taxon>
        <taxon>Bifidobacteriaceae</taxon>
        <taxon>Bifidobacterium</taxon>
    </lineage>
</organism>
<proteinExistence type="predicted"/>
<name>A0A806FUF6_BIFAN</name>
<dbReference type="Proteomes" id="UP000008394">
    <property type="component" value="Chromosome"/>
</dbReference>
<sequence length="36" mass="3916">MPCSAFSHAMQPCTCCMQHVGNLLFYVNVSNLHGAC</sequence>